<dbReference type="PANTHER" id="PTHR23502">
    <property type="entry name" value="MAJOR FACILITATOR SUPERFAMILY"/>
    <property type="match status" value="1"/>
</dbReference>
<feature type="transmembrane region" description="Helical" evidence="7">
    <location>
        <begin position="468"/>
        <end position="491"/>
    </location>
</feature>
<dbReference type="Pfam" id="PF07690">
    <property type="entry name" value="MFS_1"/>
    <property type="match status" value="1"/>
</dbReference>
<feature type="transmembrane region" description="Helical" evidence="7">
    <location>
        <begin position="157"/>
        <end position="179"/>
    </location>
</feature>
<evidence type="ECO:0000256" key="1">
    <source>
        <dbReference type="ARBA" id="ARBA00004141"/>
    </source>
</evidence>
<dbReference type="Proteomes" id="UP000777438">
    <property type="component" value="Unassembled WGS sequence"/>
</dbReference>
<keyword evidence="4 7" id="KW-0472">Membrane</keyword>
<accession>A0A9P9AIN3</accession>
<dbReference type="InterPro" id="IPR020846">
    <property type="entry name" value="MFS_dom"/>
</dbReference>
<keyword evidence="3 7" id="KW-1133">Transmembrane helix</keyword>
<dbReference type="InterPro" id="IPR036259">
    <property type="entry name" value="MFS_trans_sf"/>
</dbReference>
<comment type="subcellular location">
    <subcellularLocation>
        <location evidence="1">Membrane</location>
        <topology evidence="1">Multi-pass membrane protein</topology>
    </subcellularLocation>
</comment>
<feature type="transmembrane region" description="Helical" evidence="7">
    <location>
        <begin position="334"/>
        <end position="354"/>
    </location>
</feature>
<evidence type="ECO:0000313" key="9">
    <source>
        <dbReference type="EMBL" id="KAH6871772.1"/>
    </source>
</evidence>
<feature type="transmembrane region" description="Helical" evidence="7">
    <location>
        <begin position="375"/>
        <end position="394"/>
    </location>
</feature>
<proteinExistence type="predicted"/>
<evidence type="ECO:0000313" key="10">
    <source>
        <dbReference type="Proteomes" id="UP000777438"/>
    </source>
</evidence>
<evidence type="ECO:0000256" key="5">
    <source>
        <dbReference type="ARBA" id="ARBA00023180"/>
    </source>
</evidence>
<evidence type="ECO:0000256" key="3">
    <source>
        <dbReference type="ARBA" id="ARBA00022989"/>
    </source>
</evidence>
<evidence type="ECO:0000256" key="4">
    <source>
        <dbReference type="ARBA" id="ARBA00023136"/>
    </source>
</evidence>
<feature type="compositionally biased region" description="Polar residues" evidence="6">
    <location>
        <begin position="1"/>
        <end position="21"/>
    </location>
</feature>
<dbReference type="OrthoDB" id="6770063at2759"/>
<organism evidence="9 10">
    <name type="scientific">Thelonectria olida</name>
    <dbReference type="NCBI Taxonomy" id="1576542"/>
    <lineage>
        <taxon>Eukaryota</taxon>
        <taxon>Fungi</taxon>
        <taxon>Dikarya</taxon>
        <taxon>Ascomycota</taxon>
        <taxon>Pezizomycotina</taxon>
        <taxon>Sordariomycetes</taxon>
        <taxon>Hypocreomycetidae</taxon>
        <taxon>Hypocreales</taxon>
        <taxon>Nectriaceae</taxon>
        <taxon>Thelonectria</taxon>
    </lineage>
</organism>
<feature type="transmembrane region" description="Helical" evidence="7">
    <location>
        <begin position="434"/>
        <end position="456"/>
    </location>
</feature>
<reference evidence="9 10" key="1">
    <citation type="journal article" date="2021" name="Nat. Commun.">
        <title>Genetic determinants of endophytism in the Arabidopsis root mycobiome.</title>
        <authorList>
            <person name="Mesny F."/>
            <person name="Miyauchi S."/>
            <person name="Thiergart T."/>
            <person name="Pickel B."/>
            <person name="Atanasova L."/>
            <person name="Karlsson M."/>
            <person name="Huettel B."/>
            <person name="Barry K.W."/>
            <person name="Haridas S."/>
            <person name="Chen C."/>
            <person name="Bauer D."/>
            <person name="Andreopoulos W."/>
            <person name="Pangilinan J."/>
            <person name="LaButti K."/>
            <person name="Riley R."/>
            <person name="Lipzen A."/>
            <person name="Clum A."/>
            <person name="Drula E."/>
            <person name="Henrissat B."/>
            <person name="Kohler A."/>
            <person name="Grigoriev I.V."/>
            <person name="Martin F.M."/>
            <person name="Hacquard S."/>
        </authorList>
    </citation>
    <scope>NUCLEOTIDE SEQUENCE [LARGE SCALE GENOMIC DNA]</scope>
    <source>
        <strain evidence="9 10">MPI-CAGE-CH-0241</strain>
    </source>
</reference>
<dbReference type="SUPFAM" id="SSF103473">
    <property type="entry name" value="MFS general substrate transporter"/>
    <property type="match status" value="1"/>
</dbReference>
<keyword evidence="5" id="KW-0325">Glycoprotein</keyword>
<keyword evidence="2 7" id="KW-0812">Transmembrane</keyword>
<comment type="caution">
    <text evidence="9">The sequence shown here is derived from an EMBL/GenBank/DDBJ whole genome shotgun (WGS) entry which is preliminary data.</text>
</comment>
<evidence type="ECO:0000256" key="2">
    <source>
        <dbReference type="ARBA" id="ARBA00022692"/>
    </source>
</evidence>
<evidence type="ECO:0000256" key="6">
    <source>
        <dbReference type="SAM" id="MobiDB-lite"/>
    </source>
</evidence>
<dbReference type="AlphaFoldDB" id="A0A9P9AIN3"/>
<dbReference type="FunFam" id="1.20.1250.20:FF:000011">
    <property type="entry name" value="MFS multidrug transporter, putative"/>
    <property type="match status" value="1"/>
</dbReference>
<evidence type="ECO:0000259" key="8">
    <source>
        <dbReference type="PROSITE" id="PS50850"/>
    </source>
</evidence>
<feature type="transmembrane region" description="Helical" evidence="7">
    <location>
        <begin position="400"/>
        <end position="422"/>
    </location>
</feature>
<dbReference type="CDD" id="cd17323">
    <property type="entry name" value="MFS_Tpo1_MDR_like"/>
    <property type="match status" value="1"/>
</dbReference>
<sequence length="504" mass="54867">MHSLPEPSQSTTNDEPTTQNADLEAARDLTDEPAKGPEDADLVTWDGPNDAENPKNWATKEKWALTAAVSLFTFISPISSSMIAPALEQLGKDLDMTKEIEVEMAMSIFILGYALGPLFFGPVSEIFGRARILQLSNLFYLAWNLGCGFAQNRAELFVFRFLTGIGGSAPLSVGGGVLSDVWPAEERGKAVGVYSLAPLLGPVIGPIAGGFIAEHSTWRWVFWSTSMVAGLVQLAGIFWLRETYAPVLLSKKRDRLVKETGNLKLHVDEESDKRLLSTLGGAIVRPSRMLLTQPIVQVIALYMAYIFGLTYLITVSYPRVWTEVYHESPGIGGLNFISLGLGSILGAAIAICFVDRIYRRLKKEHGDVGLPEFRVPSMFVGSILIPIGIFWYGWSVQARVHWIMPNMGVAILAAGTIVCLQGMQGYIIDTYSRFSASGLAAAVVLRSLAGFGFPLFAPYLNKALGYGWGSSVLGILSIAIGIPAPIIFWYFGARLRAVSKYAIG</sequence>
<feature type="transmembrane region" description="Helical" evidence="7">
    <location>
        <begin position="191"/>
        <end position="212"/>
    </location>
</feature>
<feature type="region of interest" description="Disordered" evidence="6">
    <location>
        <begin position="1"/>
        <end position="53"/>
    </location>
</feature>
<keyword evidence="10" id="KW-1185">Reference proteome</keyword>
<feature type="transmembrane region" description="Helical" evidence="7">
    <location>
        <begin position="218"/>
        <end position="240"/>
    </location>
</feature>
<gene>
    <name evidence="9" type="ORF">B0T10DRAFT_590518</name>
</gene>
<feature type="domain" description="Major facilitator superfamily (MFS) profile" evidence="8">
    <location>
        <begin position="65"/>
        <end position="496"/>
    </location>
</feature>
<feature type="compositionally biased region" description="Basic and acidic residues" evidence="6">
    <location>
        <begin position="24"/>
        <end position="38"/>
    </location>
</feature>
<dbReference type="PROSITE" id="PS50850">
    <property type="entry name" value="MFS"/>
    <property type="match status" value="1"/>
</dbReference>
<dbReference type="InterPro" id="IPR011701">
    <property type="entry name" value="MFS"/>
</dbReference>
<dbReference type="PANTHER" id="PTHR23502:SF143">
    <property type="entry name" value="MULTIDRUG TRANSPORTER, PUTATIVE (AFU_ORTHOLOGUE AFUA_7G04900)-RELATED"/>
    <property type="match status" value="1"/>
</dbReference>
<feature type="transmembrane region" description="Helical" evidence="7">
    <location>
        <begin position="132"/>
        <end position="151"/>
    </location>
</feature>
<evidence type="ECO:0000256" key="7">
    <source>
        <dbReference type="SAM" id="Phobius"/>
    </source>
</evidence>
<name>A0A9P9AIN3_9HYPO</name>
<dbReference type="GO" id="GO:0016020">
    <property type="term" value="C:membrane"/>
    <property type="evidence" value="ECO:0007669"/>
    <property type="project" value="UniProtKB-SubCell"/>
</dbReference>
<dbReference type="Gene3D" id="1.20.1250.20">
    <property type="entry name" value="MFS general substrate transporter like domains"/>
    <property type="match status" value="1"/>
</dbReference>
<feature type="transmembrane region" description="Helical" evidence="7">
    <location>
        <begin position="295"/>
        <end position="314"/>
    </location>
</feature>
<dbReference type="EMBL" id="JAGPYM010000050">
    <property type="protein sequence ID" value="KAH6871772.1"/>
    <property type="molecule type" value="Genomic_DNA"/>
</dbReference>
<feature type="transmembrane region" description="Helical" evidence="7">
    <location>
        <begin position="104"/>
        <end position="120"/>
    </location>
</feature>
<protein>
    <submittedName>
        <fullName evidence="9">Major facilitator superfamily domain-containing protein</fullName>
    </submittedName>
</protein>
<feature type="transmembrane region" description="Helical" evidence="7">
    <location>
        <begin position="63"/>
        <end position="84"/>
    </location>
</feature>
<dbReference type="GO" id="GO:0022857">
    <property type="term" value="F:transmembrane transporter activity"/>
    <property type="evidence" value="ECO:0007669"/>
    <property type="project" value="InterPro"/>
</dbReference>